<dbReference type="RefSeq" id="WP_015854219.1">
    <property type="nucleotide sequence ID" value="NC_012880.1"/>
</dbReference>
<dbReference type="GO" id="GO:0005737">
    <property type="term" value="C:cytoplasm"/>
    <property type="evidence" value="ECO:0007669"/>
    <property type="project" value="TreeGrafter"/>
</dbReference>
<dbReference type="GO" id="GO:0016853">
    <property type="term" value="F:isomerase activity"/>
    <property type="evidence" value="ECO:0007669"/>
    <property type="project" value="TreeGrafter"/>
</dbReference>
<dbReference type="PANTHER" id="PTHR13774">
    <property type="entry name" value="PHENAZINE BIOSYNTHESIS PROTEIN"/>
    <property type="match status" value="1"/>
</dbReference>
<evidence type="ECO:0000313" key="4">
    <source>
        <dbReference type="Proteomes" id="UP000002734"/>
    </source>
</evidence>
<dbReference type="Pfam" id="PF02567">
    <property type="entry name" value="PhzC-PhzF"/>
    <property type="match status" value="1"/>
</dbReference>
<dbReference type="eggNOG" id="COG0384">
    <property type="taxonomic scope" value="Bacteria"/>
</dbReference>
<evidence type="ECO:0000256" key="1">
    <source>
        <dbReference type="ARBA" id="ARBA00008270"/>
    </source>
</evidence>
<keyword evidence="4" id="KW-1185">Reference proteome</keyword>
<dbReference type="SUPFAM" id="SSF54506">
    <property type="entry name" value="Diaminopimelate epimerase-like"/>
    <property type="match status" value="1"/>
</dbReference>
<dbReference type="STRING" id="579405.Dd703_2536"/>
<evidence type="ECO:0000313" key="3">
    <source>
        <dbReference type="EMBL" id="ACS86313.1"/>
    </source>
</evidence>
<dbReference type="NCBIfam" id="TIGR00654">
    <property type="entry name" value="PhzF_family"/>
    <property type="match status" value="1"/>
</dbReference>
<gene>
    <name evidence="3" type="ordered locus">Dd703_2536</name>
</gene>
<sequence length="293" mass="32461">MSRQRKFKQIDVFSNHPCQGNPLAVILEADGLTDEQLQSIARWTNLSETTFVLMPDDPAADYRVRIFTPSSEIPFAGHPTLGTAYALLEAGLKPRTPGQLIQQCGVGLVPISIHHDGKLAFRAPDAKLITIDPAHSLLIDHALGSHARDRSFPPINVSMGIRWLTVRLHSAQACLDVRPDIRLLKQLLDHCQTDGIAIYGPHAAPAIADYEVRTFFMLDDTLIEDPVTGSANACIARVIHQYPSQHPTARQHGYRVRQGTMLHRNGQVHVTWIDDQPWIGGYSTTLIDGVIKL</sequence>
<protein>
    <submittedName>
        <fullName evidence="3">Phenazine biosynthesis protein PhzF family</fullName>
    </submittedName>
</protein>
<dbReference type="Gene3D" id="3.10.310.10">
    <property type="entry name" value="Diaminopimelate Epimerase, Chain A, domain 1"/>
    <property type="match status" value="2"/>
</dbReference>
<dbReference type="AlphaFoldDB" id="C6C9B3"/>
<dbReference type="EMBL" id="CP001654">
    <property type="protein sequence ID" value="ACS86313.1"/>
    <property type="molecule type" value="Genomic_DNA"/>
</dbReference>
<dbReference type="InterPro" id="IPR003719">
    <property type="entry name" value="Phenazine_PhzF-like"/>
</dbReference>
<dbReference type="Proteomes" id="UP000002734">
    <property type="component" value="Chromosome"/>
</dbReference>
<dbReference type="HOGENOM" id="CLU_048756_0_0_6"/>
<dbReference type="PIRSF" id="PIRSF016184">
    <property type="entry name" value="PhzC_PhzF"/>
    <property type="match status" value="1"/>
</dbReference>
<feature type="active site" evidence="2">
    <location>
        <position position="48"/>
    </location>
</feature>
<proteinExistence type="inferred from homology"/>
<accession>C6C9B3</accession>
<name>C6C9B3_MUSP7</name>
<organism evidence="3 4">
    <name type="scientific">Musicola paradisiaca (strain Ech703)</name>
    <name type="common">Dickeya paradisiaca</name>
    <name type="synonym">Dickeya dadantii</name>
    <dbReference type="NCBI Taxonomy" id="579405"/>
    <lineage>
        <taxon>Bacteria</taxon>
        <taxon>Pseudomonadati</taxon>
        <taxon>Pseudomonadota</taxon>
        <taxon>Gammaproteobacteria</taxon>
        <taxon>Enterobacterales</taxon>
        <taxon>Pectobacteriaceae</taxon>
        <taxon>Musicola</taxon>
    </lineage>
</organism>
<comment type="similarity">
    <text evidence="1">Belongs to the PhzF family.</text>
</comment>
<evidence type="ECO:0000256" key="2">
    <source>
        <dbReference type="PIRSR" id="PIRSR016184-1"/>
    </source>
</evidence>
<reference evidence="3" key="1">
    <citation type="submission" date="2009-06" db="EMBL/GenBank/DDBJ databases">
        <title>Complete sequence of Dickeya dadantii Ech703.</title>
        <authorList>
            <consortium name="US DOE Joint Genome Institute"/>
            <person name="Lucas S."/>
            <person name="Copeland A."/>
            <person name="Lapidus A."/>
            <person name="Glavina del Rio T."/>
            <person name="Dalin E."/>
            <person name="Tice H."/>
            <person name="Bruce D."/>
            <person name="Goodwin L."/>
            <person name="Pitluck S."/>
            <person name="Chertkov O."/>
            <person name="Brettin T."/>
            <person name="Detter J.C."/>
            <person name="Han C."/>
            <person name="Larimer F."/>
            <person name="Land M."/>
            <person name="Hauser L."/>
            <person name="Kyrpides N."/>
            <person name="Mikhailova N."/>
            <person name="Balakrishnan V."/>
            <person name="Glasner J."/>
            <person name="Perna N.T."/>
        </authorList>
    </citation>
    <scope>NUCLEOTIDE SEQUENCE [LARGE SCALE GENOMIC DNA]</scope>
    <source>
        <strain evidence="3">Ech703</strain>
    </source>
</reference>
<dbReference type="PANTHER" id="PTHR13774:SF32">
    <property type="entry name" value="ANTISENSE-ENHANCING SEQUENCE 1"/>
    <property type="match status" value="1"/>
</dbReference>
<dbReference type="KEGG" id="dda:Dd703_2536"/>